<feature type="transmembrane region" description="Helical" evidence="1">
    <location>
        <begin position="305"/>
        <end position="326"/>
    </location>
</feature>
<dbReference type="InterPro" id="IPR002656">
    <property type="entry name" value="Acyl_transf_3_dom"/>
</dbReference>
<keyword evidence="1" id="KW-0812">Transmembrane</keyword>
<dbReference type="RefSeq" id="WP_380720934.1">
    <property type="nucleotide sequence ID" value="NZ_JBHSGI010000032.1"/>
</dbReference>
<proteinExistence type="predicted"/>
<feature type="transmembrane region" description="Helical" evidence="1">
    <location>
        <begin position="241"/>
        <end position="259"/>
    </location>
</feature>
<comment type="caution">
    <text evidence="3">The sequence shown here is derived from an EMBL/GenBank/DDBJ whole genome shotgun (WGS) entry which is preliminary data.</text>
</comment>
<evidence type="ECO:0000256" key="1">
    <source>
        <dbReference type="SAM" id="Phobius"/>
    </source>
</evidence>
<evidence type="ECO:0000259" key="2">
    <source>
        <dbReference type="Pfam" id="PF01757"/>
    </source>
</evidence>
<evidence type="ECO:0000313" key="3">
    <source>
        <dbReference type="EMBL" id="MFC4671045.1"/>
    </source>
</evidence>
<feature type="transmembrane region" description="Helical" evidence="1">
    <location>
        <begin position="72"/>
        <end position="91"/>
    </location>
</feature>
<feature type="transmembrane region" description="Helical" evidence="1">
    <location>
        <begin position="187"/>
        <end position="210"/>
    </location>
</feature>
<reference evidence="4" key="1">
    <citation type="journal article" date="2019" name="Int. J. Syst. Evol. Microbiol.">
        <title>The Global Catalogue of Microorganisms (GCM) 10K type strain sequencing project: providing services to taxonomists for standard genome sequencing and annotation.</title>
        <authorList>
            <consortium name="The Broad Institute Genomics Platform"/>
            <consortium name="The Broad Institute Genome Sequencing Center for Infectious Disease"/>
            <person name="Wu L."/>
            <person name="Ma J."/>
        </authorList>
    </citation>
    <scope>NUCLEOTIDE SEQUENCE [LARGE SCALE GENOMIC DNA]</scope>
    <source>
        <strain evidence="4">CGMCC 4.7283</strain>
    </source>
</reference>
<keyword evidence="3" id="KW-0012">Acyltransferase</keyword>
<organism evidence="3 4">
    <name type="scientific">Seohaeicola nanhaiensis</name>
    <dbReference type="NCBI Taxonomy" id="1387282"/>
    <lineage>
        <taxon>Bacteria</taxon>
        <taxon>Pseudomonadati</taxon>
        <taxon>Pseudomonadota</taxon>
        <taxon>Alphaproteobacteria</taxon>
        <taxon>Rhodobacterales</taxon>
        <taxon>Roseobacteraceae</taxon>
        <taxon>Seohaeicola</taxon>
    </lineage>
</organism>
<keyword evidence="1" id="KW-0472">Membrane</keyword>
<feature type="transmembrane region" description="Helical" evidence="1">
    <location>
        <begin position="103"/>
        <end position="124"/>
    </location>
</feature>
<evidence type="ECO:0000313" key="4">
    <source>
        <dbReference type="Proteomes" id="UP001595973"/>
    </source>
</evidence>
<feature type="transmembrane region" description="Helical" evidence="1">
    <location>
        <begin position="161"/>
        <end position="181"/>
    </location>
</feature>
<dbReference type="PANTHER" id="PTHR23028">
    <property type="entry name" value="ACETYLTRANSFERASE"/>
    <property type="match status" value="1"/>
</dbReference>
<dbReference type="Pfam" id="PF01757">
    <property type="entry name" value="Acyl_transf_3"/>
    <property type="match status" value="1"/>
</dbReference>
<dbReference type="InterPro" id="IPR050879">
    <property type="entry name" value="Acyltransferase_3"/>
</dbReference>
<gene>
    <name evidence="3" type="ORF">ACFO5X_21025</name>
</gene>
<feature type="transmembrane region" description="Helical" evidence="1">
    <location>
        <begin position="338"/>
        <end position="360"/>
    </location>
</feature>
<feature type="domain" description="Acyltransferase 3" evidence="2">
    <location>
        <begin position="6"/>
        <end position="323"/>
    </location>
</feature>
<feature type="transmembrane region" description="Helical" evidence="1">
    <location>
        <begin position="217"/>
        <end position="235"/>
    </location>
</feature>
<dbReference type="GO" id="GO:0016746">
    <property type="term" value="F:acyltransferase activity"/>
    <property type="evidence" value="ECO:0007669"/>
    <property type="project" value="UniProtKB-KW"/>
</dbReference>
<keyword evidence="3" id="KW-0808">Transferase</keyword>
<accession>A0ABV9KM76</accession>
<dbReference type="Proteomes" id="UP001595973">
    <property type="component" value="Unassembled WGS sequence"/>
</dbReference>
<keyword evidence="1" id="KW-1133">Transmembrane helix</keyword>
<feature type="transmembrane region" description="Helical" evidence="1">
    <location>
        <begin position="266"/>
        <end position="285"/>
    </location>
</feature>
<feature type="transmembrane region" description="Helical" evidence="1">
    <location>
        <begin position="31"/>
        <end position="51"/>
    </location>
</feature>
<protein>
    <submittedName>
        <fullName evidence="3">Acyltransferase family protein</fullName>
    </submittedName>
</protein>
<keyword evidence="4" id="KW-1185">Reference proteome</keyword>
<feature type="transmembrane region" description="Helical" evidence="1">
    <location>
        <begin position="7"/>
        <end position="25"/>
    </location>
</feature>
<dbReference type="PANTHER" id="PTHR23028:SF53">
    <property type="entry name" value="ACYL_TRANSF_3 DOMAIN-CONTAINING PROTEIN"/>
    <property type="match status" value="1"/>
</dbReference>
<sequence length="653" mass="71439">MKYRSEIDGLRSVAVLPVILFHAGLDLFSGGFVGVDIFFVISGYLITTIIVERLDGPGFSIVDFYARRARRILPALALIVAVTTPFAWIWMLPSEFKDYSQSVAAVSLFASNFLFWIESGYFAAAAEAKPLLHTWSLAVEEQYYLFFPLLLMLFWRRSWRFSVVLLAVILVLSLAASEVLWRKAPDANFYLLPSRAWELMAGSLCAIWVLRNGTGSNGVLAGAGLLSLIVSIFLFDESTPFPSLFALLPVVGTALILVFSRGTAVARLLSMRIPVGIGLISYSAYLWHQPLLALARVRDPLPPPVWVMVALGLLSLPLAWLSWRFVEQPARHRKMAAWKVVAGAGAGSLTVCALGAWLSLSSLQADYFRAHIAPMNHGLLARITEMPRISHGPVADPGPCRFYAEDDFSDPVRKRFEDCAAQYGGALVIFGDSHSLDVYNGLIHAMDYPFIVGFGQGQCRPAMAEGACGGSPLARFLTEEARHIALGLYAQAGFWLFTDAEGQARARALFDAGEIDVRLNLPAIERAIGGLAALRGEVPVIWLGPRLEPHVPPDTLLKIDCDQASEALRLPAAQLRAFADLDAYLAEAVQQAGLGYLSEQALIGLDPGRDIFDCDGLYWSDSDHWSPQGEDRFGRRIAPAVDAALRDGLGRGN</sequence>
<dbReference type="EMBL" id="JBHSGI010000032">
    <property type="protein sequence ID" value="MFC4671045.1"/>
    <property type="molecule type" value="Genomic_DNA"/>
</dbReference>
<name>A0ABV9KM76_9RHOB</name>